<organism evidence="1 2">
    <name type="scientific">Artomyces pyxidatus</name>
    <dbReference type="NCBI Taxonomy" id="48021"/>
    <lineage>
        <taxon>Eukaryota</taxon>
        <taxon>Fungi</taxon>
        <taxon>Dikarya</taxon>
        <taxon>Basidiomycota</taxon>
        <taxon>Agaricomycotina</taxon>
        <taxon>Agaricomycetes</taxon>
        <taxon>Russulales</taxon>
        <taxon>Auriscalpiaceae</taxon>
        <taxon>Artomyces</taxon>
    </lineage>
</organism>
<comment type="caution">
    <text evidence="1">The sequence shown here is derived from an EMBL/GenBank/DDBJ whole genome shotgun (WGS) entry which is preliminary data.</text>
</comment>
<name>A0ACB8SXB8_9AGAM</name>
<sequence length="402" mass="42684">MDTESSSIDAVSTSVATIRGGFPSDMISSQPSSPRSSALPSPPDSPNSTSSFPSLSSSFFFSSAAASPPHHPHDHDHELVIPSLTLPAALRQPTQYGKTLGDVRLLVLRDGAALASMLFDGNEDVVDVAAAADGAVIRASTDWLEHRDAHGLEKFEPAHNVEIVDASPPRSAHIDAPLAHEAESSALDPQAPPSALLSALLSAPSTPLYTALVALSPTEHDSALLAELSAHVPVVVLPPARVPRASAFRPTSPFALRAGLFRAPETLALLRAEAADRFLRWREVERAVHAVRRTHHHARASQSTAAWSKAAWESEWDASLSHDVARRLREGTVTGEEAPRPSCAPAPFDPLHLPSLFVFSMSLFAPVKESLRQVHLSGTRLGLVLVGTLCAGVGIGMMLRTA</sequence>
<protein>
    <submittedName>
        <fullName evidence="1">Uncharacterized protein</fullName>
    </submittedName>
</protein>
<dbReference type="EMBL" id="MU277214">
    <property type="protein sequence ID" value="KAI0061129.1"/>
    <property type="molecule type" value="Genomic_DNA"/>
</dbReference>
<dbReference type="Proteomes" id="UP000814140">
    <property type="component" value="Unassembled WGS sequence"/>
</dbReference>
<evidence type="ECO:0000313" key="1">
    <source>
        <dbReference type="EMBL" id="KAI0061129.1"/>
    </source>
</evidence>
<proteinExistence type="predicted"/>
<evidence type="ECO:0000313" key="2">
    <source>
        <dbReference type="Proteomes" id="UP000814140"/>
    </source>
</evidence>
<reference evidence="1" key="2">
    <citation type="journal article" date="2022" name="New Phytol.">
        <title>Evolutionary transition to the ectomycorrhizal habit in the genomes of a hyperdiverse lineage of mushroom-forming fungi.</title>
        <authorList>
            <person name="Looney B."/>
            <person name="Miyauchi S."/>
            <person name="Morin E."/>
            <person name="Drula E."/>
            <person name="Courty P.E."/>
            <person name="Kohler A."/>
            <person name="Kuo A."/>
            <person name="LaButti K."/>
            <person name="Pangilinan J."/>
            <person name="Lipzen A."/>
            <person name="Riley R."/>
            <person name="Andreopoulos W."/>
            <person name="He G."/>
            <person name="Johnson J."/>
            <person name="Nolan M."/>
            <person name="Tritt A."/>
            <person name="Barry K.W."/>
            <person name="Grigoriev I.V."/>
            <person name="Nagy L.G."/>
            <person name="Hibbett D."/>
            <person name="Henrissat B."/>
            <person name="Matheny P.B."/>
            <person name="Labbe J."/>
            <person name="Martin F.M."/>
        </authorList>
    </citation>
    <scope>NUCLEOTIDE SEQUENCE</scope>
    <source>
        <strain evidence="1">HHB10654</strain>
    </source>
</reference>
<gene>
    <name evidence="1" type="ORF">BV25DRAFT_795376</name>
</gene>
<accession>A0ACB8SXB8</accession>
<keyword evidence="2" id="KW-1185">Reference proteome</keyword>
<reference evidence="1" key="1">
    <citation type="submission" date="2021-03" db="EMBL/GenBank/DDBJ databases">
        <authorList>
            <consortium name="DOE Joint Genome Institute"/>
            <person name="Ahrendt S."/>
            <person name="Looney B.P."/>
            <person name="Miyauchi S."/>
            <person name="Morin E."/>
            <person name="Drula E."/>
            <person name="Courty P.E."/>
            <person name="Chicoki N."/>
            <person name="Fauchery L."/>
            <person name="Kohler A."/>
            <person name="Kuo A."/>
            <person name="Labutti K."/>
            <person name="Pangilinan J."/>
            <person name="Lipzen A."/>
            <person name="Riley R."/>
            <person name="Andreopoulos W."/>
            <person name="He G."/>
            <person name="Johnson J."/>
            <person name="Barry K.W."/>
            <person name="Grigoriev I.V."/>
            <person name="Nagy L."/>
            <person name="Hibbett D."/>
            <person name="Henrissat B."/>
            <person name="Matheny P.B."/>
            <person name="Labbe J."/>
            <person name="Martin F."/>
        </authorList>
    </citation>
    <scope>NUCLEOTIDE SEQUENCE</scope>
    <source>
        <strain evidence="1">HHB10654</strain>
    </source>
</reference>